<dbReference type="InterPro" id="IPR010982">
    <property type="entry name" value="Lambda_DNA-bd_dom_sf"/>
</dbReference>
<dbReference type="EMBL" id="JABUMX010000003">
    <property type="protein sequence ID" value="NTS32565.1"/>
    <property type="molecule type" value="Genomic_DNA"/>
</dbReference>
<dbReference type="NCBIfam" id="TIGR02684">
    <property type="entry name" value="dnstrm_HI1420"/>
    <property type="match status" value="1"/>
</dbReference>
<dbReference type="Pfam" id="PF21716">
    <property type="entry name" value="dnstrm_HI1420"/>
    <property type="match status" value="1"/>
</dbReference>
<comment type="caution">
    <text evidence="1">The sequence shown here is derived from an EMBL/GenBank/DDBJ whole genome shotgun (WGS) entry which is preliminary data.</text>
</comment>
<dbReference type="SUPFAM" id="SSF47413">
    <property type="entry name" value="lambda repressor-like DNA-binding domains"/>
    <property type="match status" value="1"/>
</dbReference>
<evidence type="ECO:0000313" key="1">
    <source>
        <dbReference type="EMBL" id="NTS32565.1"/>
    </source>
</evidence>
<dbReference type="Proteomes" id="UP000550508">
    <property type="component" value="Unassembled WGS sequence"/>
</dbReference>
<accession>A0A849VRC6</accession>
<name>A0A849VRC6_9HYPH</name>
<proteinExistence type="predicted"/>
<dbReference type="InterPro" id="IPR014057">
    <property type="entry name" value="HI1420"/>
</dbReference>
<organism evidence="1 2">
    <name type="scientific">Phyllobacterium pellucidum</name>
    <dbReference type="NCBI Taxonomy" id="2740464"/>
    <lineage>
        <taxon>Bacteria</taxon>
        <taxon>Pseudomonadati</taxon>
        <taxon>Pseudomonadota</taxon>
        <taxon>Alphaproteobacteria</taxon>
        <taxon>Hyphomicrobiales</taxon>
        <taxon>Phyllobacteriaceae</taxon>
        <taxon>Phyllobacterium</taxon>
    </lineage>
</organism>
<gene>
    <name evidence="1" type="ORF">HQ945_15005</name>
</gene>
<protein>
    <submittedName>
        <fullName evidence="1">Putative addiction module antidote protein</fullName>
    </submittedName>
</protein>
<dbReference type="PANTHER" id="PTHR40275">
    <property type="entry name" value="SSL7038 PROTEIN"/>
    <property type="match status" value="1"/>
</dbReference>
<evidence type="ECO:0000313" key="2">
    <source>
        <dbReference type="Proteomes" id="UP000550508"/>
    </source>
</evidence>
<dbReference type="GO" id="GO:0003677">
    <property type="term" value="F:DNA binding"/>
    <property type="evidence" value="ECO:0007669"/>
    <property type="project" value="InterPro"/>
</dbReference>
<keyword evidence="2" id="KW-1185">Reference proteome</keyword>
<sequence>MTKLYDYNPADALKSDEAIELFLADAFETGDSAYIAKAIGVVARSKGMATIARETGLSREQLYRSLSESGNPRLATTIAVLKAVGFQLSGKRAT</sequence>
<dbReference type="PANTHER" id="PTHR40275:SF1">
    <property type="entry name" value="SSL7038 PROTEIN"/>
    <property type="match status" value="1"/>
</dbReference>
<reference evidence="1 2" key="1">
    <citation type="submission" date="2020-05" db="EMBL/GenBank/DDBJ databases">
        <authorList>
            <person name="Kim M.K."/>
        </authorList>
    </citation>
    <scope>NUCLEOTIDE SEQUENCE [LARGE SCALE GENOMIC DNA]</scope>
    <source>
        <strain evidence="1 2">BT25</strain>
    </source>
</reference>
<dbReference type="AlphaFoldDB" id="A0A849VRC6"/>